<protein>
    <submittedName>
        <fullName evidence="1">Uncharacterized protein</fullName>
    </submittedName>
</protein>
<reference evidence="1" key="2">
    <citation type="submission" date="2025-08" db="UniProtKB">
        <authorList>
            <consortium name="EnsemblFungi"/>
        </authorList>
    </citation>
    <scope>IDENTIFICATION</scope>
    <source>
        <strain evidence="1">4287 / CBS 123668 / FGSC 9935 / NRRL 34936</strain>
    </source>
</reference>
<name>A0A0D2Y1V0_FUSOF</name>
<evidence type="ECO:0000313" key="2">
    <source>
        <dbReference type="Proteomes" id="UP000002489"/>
    </source>
</evidence>
<dbReference type="STRING" id="426428.A0A0D2Y1V0"/>
<sequence length="35" mass="3998">MIVQYNWAATMSRTLLRDVVSQEMLDEIGTVIQGQ</sequence>
<proteinExistence type="predicted"/>
<dbReference type="EnsemblFungi" id="FOXG_10243T0">
    <property type="protein sequence ID" value="FOXG_10243P0"/>
    <property type="gene ID" value="FOXG_10243"/>
</dbReference>
<organism evidence="1 2">
    <name type="scientific">Fusarium oxysporum (strain Fo5176)</name>
    <name type="common">Fusarium vascular wilt</name>
    <dbReference type="NCBI Taxonomy" id="660025"/>
    <lineage>
        <taxon>Eukaryota</taxon>
        <taxon>Fungi</taxon>
        <taxon>Dikarya</taxon>
        <taxon>Ascomycota</taxon>
        <taxon>Pezizomycotina</taxon>
        <taxon>Sordariomycetes</taxon>
        <taxon>Hypocreomycetidae</taxon>
        <taxon>Hypocreales</taxon>
        <taxon>Nectriaceae</taxon>
        <taxon>Fusarium</taxon>
        <taxon>Fusarium oxysporum species complex</taxon>
    </lineage>
</organism>
<dbReference type="Proteomes" id="UP000002489">
    <property type="component" value="Unassembled WGS sequence"/>
</dbReference>
<reference evidence="2" key="1">
    <citation type="journal article" date="2012" name="Mol. Plant Microbe Interact.">
        <title>A highly conserved effector in Fusarium oxysporum is required for full virulence on Arabidopsis.</title>
        <authorList>
            <person name="Thatcher L.F."/>
            <person name="Gardiner D.M."/>
            <person name="Kazan K."/>
            <person name="Manners J."/>
        </authorList>
    </citation>
    <scope>NUCLEOTIDE SEQUENCE [LARGE SCALE GENOMIC DNA]</scope>
    <source>
        <strain evidence="2">Fo5176</strain>
    </source>
</reference>
<accession>A0A0D2Y1V0</accession>
<dbReference type="AlphaFoldDB" id="A0A0D2Y1V0"/>
<evidence type="ECO:0000313" key="1">
    <source>
        <dbReference type="EnsemblFungi" id="FOXG_10243P0"/>
    </source>
</evidence>